<evidence type="ECO:0000313" key="2">
    <source>
        <dbReference type="Proteomes" id="UP000694480"/>
    </source>
</evidence>
<protein>
    <submittedName>
        <fullName evidence="1">DUF4252 domain-containing protein</fullName>
    </submittedName>
</protein>
<dbReference type="InterPro" id="IPR025348">
    <property type="entry name" value="DUF4252"/>
</dbReference>
<dbReference type="EMBL" id="JADKYY010000009">
    <property type="protein sequence ID" value="MBF5027743.1"/>
    <property type="molecule type" value="Genomic_DNA"/>
</dbReference>
<evidence type="ECO:0000313" key="1">
    <source>
        <dbReference type="EMBL" id="MBF5027743.1"/>
    </source>
</evidence>
<reference evidence="1" key="1">
    <citation type="submission" date="2020-11" db="EMBL/GenBank/DDBJ databases">
        <title>Genome seq and assembly of Planobacterium sp.</title>
        <authorList>
            <person name="Chhetri G."/>
        </authorList>
    </citation>
    <scope>NUCLEOTIDE SEQUENCE</scope>
    <source>
        <strain evidence="1">GCR5</strain>
    </source>
</reference>
<dbReference type="AlphaFoldDB" id="A0A931EB28"/>
<proteinExistence type="predicted"/>
<dbReference type="Pfam" id="PF14060">
    <property type="entry name" value="DUF4252"/>
    <property type="match status" value="1"/>
</dbReference>
<keyword evidence="2" id="KW-1185">Reference proteome</keyword>
<name>A0A931EB28_9FLAO</name>
<organism evidence="1 2">
    <name type="scientific">Planobacterium oryzisoli</name>
    <dbReference type="NCBI Taxonomy" id="2771435"/>
    <lineage>
        <taxon>Bacteria</taxon>
        <taxon>Pseudomonadati</taxon>
        <taxon>Bacteroidota</taxon>
        <taxon>Flavobacteriia</taxon>
        <taxon>Flavobacteriales</taxon>
        <taxon>Weeksellaceae</taxon>
        <taxon>Chryseobacterium group</taxon>
        <taxon>Chryseobacterium</taxon>
    </lineage>
</organism>
<comment type="caution">
    <text evidence="1">The sequence shown here is derived from an EMBL/GenBank/DDBJ whole genome shotgun (WGS) entry which is preliminary data.</text>
</comment>
<sequence length="182" mass="20283">MKFNRIICSGAAVLLMAVQSCQVSSRTRTGLVEGGKPVEVTKINVPMWMARPFLKSALSSQEDRDDIYPLLRQVSRVKLYSISGPQAETFGEVISPMGFEPWMQINSGSEKVNLIVRSQKGTITAVHLHVVSPGQWMRIEMKGKFSSDDINQAIALSRMRKEMTYPKSDTAQSSYAKEITPL</sequence>
<dbReference type="PROSITE" id="PS51257">
    <property type="entry name" value="PROKAR_LIPOPROTEIN"/>
    <property type="match status" value="1"/>
</dbReference>
<accession>A0A931EB28</accession>
<dbReference type="Proteomes" id="UP000694480">
    <property type="component" value="Unassembled WGS sequence"/>
</dbReference>
<dbReference type="RefSeq" id="WP_194739669.1">
    <property type="nucleotide sequence ID" value="NZ_JADKYY010000009.1"/>
</dbReference>
<gene>
    <name evidence="1" type="ORF">IC612_08020</name>
</gene>